<evidence type="ECO:0000313" key="11">
    <source>
        <dbReference type="EMBL" id="EGT39845.1"/>
    </source>
</evidence>
<feature type="region of interest" description="Disordered" evidence="8">
    <location>
        <begin position="763"/>
        <end position="883"/>
    </location>
</feature>
<dbReference type="InterPro" id="IPR050777">
    <property type="entry name" value="SET2_Histone-Lys_MeTrsfase"/>
</dbReference>
<feature type="region of interest" description="Disordered" evidence="8">
    <location>
        <begin position="943"/>
        <end position="1003"/>
    </location>
</feature>
<name>G0MPD8_CAEBE</name>
<feature type="compositionally biased region" description="Polar residues" evidence="8">
    <location>
        <begin position="1"/>
        <end position="14"/>
    </location>
</feature>
<protein>
    <submittedName>
        <fullName evidence="11">Uncharacterized protein</fullName>
    </submittedName>
</protein>
<keyword evidence="3" id="KW-0158">Chromosome</keyword>
<organism evidence="12">
    <name type="scientific">Caenorhabditis brenneri</name>
    <name type="common">Nematode worm</name>
    <dbReference type="NCBI Taxonomy" id="135651"/>
    <lineage>
        <taxon>Eukaryota</taxon>
        <taxon>Metazoa</taxon>
        <taxon>Ecdysozoa</taxon>
        <taxon>Nematoda</taxon>
        <taxon>Chromadorea</taxon>
        <taxon>Rhabditida</taxon>
        <taxon>Rhabditina</taxon>
        <taxon>Rhabditomorpha</taxon>
        <taxon>Rhabditoidea</taxon>
        <taxon>Rhabditidae</taxon>
        <taxon>Peloderinae</taxon>
        <taxon>Caenorhabditis</taxon>
    </lineage>
</organism>
<feature type="compositionally biased region" description="Acidic residues" evidence="8">
    <location>
        <begin position="53"/>
        <end position="88"/>
    </location>
</feature>
<keyword evidence="7" id="KW-0539">Nucleus</keyword>
<evidence type="ECO:0000256" key="6">
    <source>
        <dbReference type="ARBA" id="ARBA00022691"/>
    </source>
</evidence>
<feature type="compositionally biased region" description="Polar residues" evidence="8">
    <location>
        <begin position="859"/>
        <end position="878"/>
    </location>
</feature>
<keyword evidence="5" id="KW-0808">Transferase</keyword>
<dbReference type="eggNOG" id="KOG1081">
    <property type="taxonomic scope" value="Eukaryota"/>
</dbReference>
<evidence type="ECO:0000256" key="7">
    <source>
        <dbReference type="ARBA" id="ARBA00023242"/>
    </source>
</evidence>
<dbReference type="Gene3D" id="2.170.270.10">
    <property type="entry name" value="SET domain"/>
    <property type="match status" value="1"/>
</dbReference>
<keyword evidence="4" id="KW-0489">Methyltransferase</keyword>
<dbReference type="GO" id="GO:0005694">
    <property type="term" value="C:chromosome"/>
    <property type="evidence" value="ECO:0007669"/>
    <property type="project" value="UniProtKB-SubCell"/>
</dbReference>
<dbReference type="OMA" id="CYPAGAR"/>
<dbReference type="Pfam" id="PF00856">
    <property type="entry name" value="SET"/>
    <property type="match status" value="1"/>
</dbReference>
<accession>G0MPD8</accession>
<dbReference type="SUPFAM" id="SSF82199">
    <property type="entry name" value="SET domain"/>
    <property type="match status" value="1"/>
</dbReference>
<sequence length="1003" mass="111017">MDSPGSSSQANENNVPGDDSSTDPTNNTPKATPKTPKRNAIPLRPVQVADLDTNGDMDEDVDGEMDGEDDGDTDGEADRDDDAAESDDEQKPAAASEKSKRYETKADIKRKKDEAEAFTRSISPKETHWPEHYIGRCQRENLRLEPFELGKQKEVDGEFWEHHKVNCAFCHSAVSPQQDTKLIACHGQISGESITVVDKGIKMKIRRDMEEYFRPCKSHFHQECIMKYNADNFCYQYAARTECQGRLLCPLHCCSSCDTDHLMQSSYYGELTECALCLRAFHSDDCYPAGAREINVTIKIDGRPVIFEMMVCPLHAVAEPDVAPKKKAVPGKKRRRSAVSSAAQSSADDDANVAPNPVVIKKHINLCHKPYCWSHANGYVAKPDEEPLIECRTCIRSFHAKCIQVSTIDGGPIPGDQCEWCVCNETIHKDTPVIAYWKHKNEFWLAETRGWDEYPTKDRRAKTYEKLGYTCIQWIEKGRPTSFNLLPTYHIASLIKGYFKMATAIERPFYEEAFKLYDETALERAPQYLKAVLINAKVSKFLTDRRPPPELYDSDLYMCSCPPDTEDRCTNENCGFFADEHECPPECDKVKGGCKNRRLAKGYVSPKVELRNADAKGYGVFANAPIKSGEFISEYVGEIIEDDEKQRRMNSISFSGDYQANHYMMGLVKGWTIDATTYGNITRYINHSCSPNCITLPMFMFVKKLKKTKGSEMHPMEYERRIYIRAEKDIKKDEELTFSYKMDGEDNLPACLCGAPNCNGTLGGSGSQDDKDKKKNGKRSQNPKKDDKGGQNTPSTSSSSGQTRNGSLPPSTSAITASDSKIRHGSELQESKPSSGAGPAPSEPLFKTPKMVTPLKPSLRQTSVLKRGSAGNTPTSSPLARGADSSVFAVPSLPSTSSITRTPIAKPTVASQDLKARTAPIRTASVRVGATTPIRMASVRVGVSPAARSAPRSVSVRSPAVPAVVPNHQAQANNDTPVAGPTNSEPEGVTGKRKKVPKMVDEH</sequence>
<dbReference type="GO" id="GO:0005634">
    <property type="term" value="C:nucleus"/>
    <property type="evidence" value="ECO:0007669"/>
    <property type="project" value="UniProtKB-SubCell"/>
</dbReference>
<feature type="compositionally biased region" description="Low complexity" evidence="8">
    <location>
        <begin position="831"/>
        <end position="844"/>
    </location>
</feature>
<dbReference type="HOGENOM" id="CLU_299198_0_0_1"/>
<dbReference type="InterPro" id="IPR003616">
    <property type="entry name" value="Post-SET_dom"/>
</dbReference>
<evidence type="ECO:0000256" key="4">
    <source>
        <dbReference type="ARBA" id="ARBA00022603"/>
    </source>
</evidence>
<dbReference type="SMART" id="SM00317">
    <property type="entry name" value="SET"/>
    <property type="match status" value="1"/>
</dbReference>
<evidence type="ECO:0000256" key="8">
    <source>
        <dbReference type="SAM" id="MobiDB-lite"/>
    </source>
</evidence>
<dbReference type="PANTHER" id="PTHR22884">
    <property type="entry name" value="SET DOMAIN PROTEINS"/>
    <property type="match status" value="1"/>
</dbReference>
<proteinExistence type="predicted"/>
<feature type="compositionally biased region" description="Polar residues" evidence="8">
    <location>
        <begin position="790"/>
        <end position="819"/>
    </location>
</feature>
<dbReference type="AlphaFoldDB" id="G0MPD8"/>
<dbReference type="OrthoDB" id="422362at2759"/>
<keyword evidence="12" id="KW-1185">Reference proteome</keyword>
<feature type="compositionally biased region" description="Low complexity" evidence="8">
    <location>
        <begin position="24"/>
        <end position="40"/>
    </location>
</feature>
<feature type="region of interest" description="Disordered" evidence="8">
    <location>
        <begin position="325"/>
        <end position="350"/>
    </location>
</feature>
<evidence type="ECO:0000256" key="1">
    <source>
        <dbReference type="ARBA" id="ARBA00004123"/>
    </source>
</evidence>
<feature type="domain" description="SET" evidence="9">
    <location>
        <begin position="606"/>
        <end position="741"/>
    </location>
</feature>
<feature type="compositionally biased region" description="Low complexity" evidence="8">
    <location>
        <begin position="943"/>
        <end position="966"/>
    </location>
</feature>
<evidence type="ECO:0000259" key="10">
    <source>
        <dbReference type="PROSITE" id="PS50868"/>
    </source>
</evidence>
<dbReference type="PROSITE" id="PS50280">
    <property type="entry name" value="SET"/>
    <property type="match status" value="1"/>
</dbReference>
<reference evidence="12" key="1">
    <citation type="submission" date="2011-07" db="EMBL/GenBank/DDBJ databases">
        <authorList>
            <consortium name="Caenorhabditis brenneri Sequencing and Analysis Consortium"/>
            <person name="Wilson R.K."/>
        </authorList>
    </citation>
    <scope>NUCLEOTIDE SEQUENCE [LARGE SCALE GENOMIC DNA]</scope>
    <source>
        <strain evidence="12">PB2801</strain>
    </source>
</reference>
<evidence type="ECO:0000256" key="2">
    <source>
        <dbReference type="ARBA" id="ARBA00004286"/>
    </source>
</evidence>
<dbReference type="Proteomes" id="UP000008068">
    <property type="component" value="Unassembled WGS sequence"/>
</dbReference>
<dbReference type="InParanoid" id="G0MPD8"/>
<evidence type="ECO:0000313" key="12">
    <source>
        <dbReference type="Proteomes" id="UP000008068"/>
    </source>
</evidence>
<feature type="compositionally biased region" description="Basic and acidic residues" evidence="8">
    <location>
        <begin position="97"/>
        <end position="115"/>
    </location>
</feature>
<keyword evidence="6" id="KW-0949">S-adenosyl-L-methionine</keyword>
<dbReference type="GO" id="GO:0008168">
    <property type="term" value="F:methyltransferase activity"/>
    <property type="evidence" value="ECO:0007669"/>
    <property type="project" value="UniProtKB-KW"/>
</dbReference>
<dbReference type="InterPro" id="IPR046341">
    <property type="entry name" value="SET_dom_sf"/>
</dbReference>
<gene>
    <name evidence="11" type="ORF">CAEBREN_06340</name>
</gene>
<dbReference type="FunCoup" id="G0MPD8">
    <property type="interactions" value="87"/>
</dbReference>
<dbReference type="STRING" id="135651.G0MPD8"/>
<feature type="compositionally biased region" description="Basic and acidic residues" evidence="8">
    <location>
        <begin position="820"/>
        <end position="830"/>
    </location>
</feature>
<feature type="compositionally biased region" description="Basic residues" evidence="8">
    <location>
        <begin position="325"/>
        <end position="337"/>
    </location>
</feature>
<dbReference type="InterPro" id="IPR001214">
    <property type="entry name" value="SET_dom"/>
</dbReference>
<feature type="domain" description="Post-SET" evidence="10">
    <location>
        <begin position="747"/>
        <end position="763"/>
    </location>
</feature>
<dbReference type="EMBL" id="GL379805">
    <property type="protein sequence ID" value="EGT39845.1"/>
    <property type="molecule type" value="Genomic_DNA"/>
</dbReference>
<evidence type="ECO:0000256" key="3">
    <source>
        <dbReference type="ARBA" id="ARBA00022454"/>
    </source>
</evidence>
<evidence type="ECO:0000256" key="5">
    <source>
        <dbReference type="ARBA" id="ARBA00022679"/>
    </source>
</evidence>
<dbReference type="PROSITE" id="PS50868">
    <property type="entry name" value="POST_SET"/>
    <property type="match status" value="1"/>
</dbReference>
<feature type="compositionally biased region" description="Polar residues" evidence="8">
    <location>
        <begin position="968"/>
        <end position="985"/>
    </location>
</feature>
<feature type="region of interest" description="Disordered" evidence="8">
    <location>
        <begin position="1"/>
        <end position="115"/>
    </location>
</feature>
<dbReference type="GO" id="GO:0032259">
    <property type="term" value="P:methylation"/>
    <property type="evidence" value="ECO:0007669"/>
    <property type="project" value="UniProtKB-KW"/>
</dbReference>
<comment type="subcellular location">
    <subcellularLocation>
        <location evidence="2">Chromosome</location>
    </subcellularLocation>
    <subcellularLocation>
        <location evidence="1">Nucleus</location>
    </subcellularLocation>
</comment>
<evidence type="ECO:0000259" key="9">
    <source>
        <dbReference type="PROSITE" id="PS50280"/>
    </source>
</evidence>
<dbReference type="CDD" id="cd15489">
    <property type="entry name" value="PHD_SF"/>
    <property type="match status" value="1"/>
</dbReference>